<sequence>MPSLLYRETSSDEDQYDGQTILSSHASGAYIPPPEASQEQWAISPHPGLVADSIFSMSTGCTDSISYRHIEEARASRDISSKPAASRDGNVAAYSKNGTEHLLSIVEPPRKLLPVPPAPLKAAYSDVSDCDYEAEDYLPGNFVCKLCSDVIVGALSLNCGCASSTVCSLCWETRDPETFKSKEAVDKLGYVIVQDGKRSLPSCPSCTDKIESKINCHALDVAIFQIVLNLPGIDDKVRSLKNAYFSRLEGWRNIVIERNENIKRQEEMLRDELLARLLQEEEELFYGGQQVQEKAVAREQYNGLLFWSQAALAVVVATLASIGLKAVARR</sequence>
<keyword evidence="1" id="KW-0472">Membrane</keyword>
<dbReference type="AlphaFoldDB" id="A0AAD2G9P3"/>
<organism evidence="2 3">
    <name type="scientific">Cylindrotheca closterium</name>
    <dbReference type="NCBI Taxonomy" id="2856"/>
    <lineage>
        <taxon>Eukaryota</taxon>
        <taxon>Sar</taxon>
        <taxon>Stramenopiles</taxon>
        <taxon>Ochrophyta</taxon>
        <taxon>Bacillariophyta</taxon>
        <taxon>Bacillariophyceae</taxon>
        <taxon>Bacillariophycidae</taxon>
        <taxon>Bacillariales</taxon>
        <taxon>Bacillariaceae</taxon>
        <taxon>Cylindrotheca</taxon>
    </lineage>
</organism>
<keyword evidence="1" id="KW-1133">Transmembrane helix</keyword>
<keyword evidence="3" id="KW-1185">Reference proteome</keyword>
<evidence type="ECO:0000313" key="3">
    <source>
        <dbReference type="Proteomes" id="UP001295423"/>
    </source>
</evidence>
<proteinExistence type="predicted"/>
<dbReference type="EMBL" id="CAKOGP040002313">
    <property type="protein sequence ID" value="CAJ1966934.1"/>
    <property type="molecule type" value="Genomic_DNA"/>
</dbReference>
<keyword evidence="1" id="KW-0812">Transmembrane</keyword>
<evidence type="ECO:0000313" key="2">
    <source>
        <dbReference type="EMBL" id="CAJ1966934.1"/>
    </source>
</evidence>
<dbReference type="Proteomes" id="UP001295423">
    <property type="component" value="Unassembled WGS sequence"/>
</dbReference>
<comment type="caution">
    <text evidence="2">The sequence shown here is derived from an EMBL/GenBank/DDBJ whole genome shotgun (WGS) entry which is preliminary data.</text>
</comment>
<reference evidence="2" key="1">
    <citation type="submission" date="2023-08" db="EMBL/GenBank/DDBJ databases">
        <authorList>
            <person name="Audoor S."/>
            <person name="Bilcke G."/>
        </authorList>
    </citation>
    <scope>NUCLEOTIDE SEQUENCE</scope>
</reference>
<evidence type="ECO:0000256" key="1">
    <source>
        <dbReference type="SAM" id="Phobius"/>
    </source>
</evidence>
<feature type="transmembrane region" description="Helical" evidence="1">
    <location>
        <begin position="304"/>
        <end position="324"/>
    </location>
</feature>
<name>A0AAD2G9P3_9STRA</name>
<gene>
    <name evidence="2" type="ORF">CYCCA115_LOCUS22520</name>
</gene>
<protein>
    <submittedName>
        <fullName evidence="2">Uncharacterized protein</fullName>
    </submittedName>
</protein>
<accession>A0AAD2G9P3</accession>